<gene>
    <name evidence="3" type="ORF">GCM10011322_33980</name>
</gene>
<dbReference type="NCBIfam" id="NF037995">
    <property type="entry name" value="TRAP_S1"/>
    <property type="match status" value="1"/>
</dbReference>
<dbReference type="RefSeq" id="WP_188914445.1">
    <property type="nucleotide sequence ID" value="NZ_BMMF01000010.1"/>
</dbReference>
<dbReference type="InterPro" id="IPR018389">
    <property type="entry name" value="DctP_fam"/>
</dbReference>
<evidence type="ECO:0000313" key="3">
    <source>
        <dbReference type="EMBL" id="GGK44103.1"/>
    </source>
</evidence>
<sequence>MPRSVSPHLALAAFATALTASTMLVAPAAAQEVTLRVHHFLPAASQAHQNWLEPWAEKVEADSEGRIAVEIFPAMQLGGRPPQLYDQARDGIVDVVWTLAGNTPGRFPSLEAMELPFVPHATGEVTSAAAHEFYETNARDELSDVHVLAVFGHGHGNFYTREKTIERPEDVEGMTIRVPNRVINQTLANLGANPQGIPAPGVPEALSRGVVQGVVFPYEVVPALKVNELTDKVGAFTGDRSLYTAVFLFVMNKGVYEGMSDENKAVIDANSGLELARETGAKWDEWDLVGKAAIEETGNEITLIEGEALEAWKAAGEPVIQAWIEEQNAAGRDGTALVQSARDLVAKHESAAN</sequence>
<organism evidence="3 4">
    <name type="scientific">Salinarimonas ramus</name>
    <dbReference type="NCBI Taxonomy" id="690164"/>
    <lineage>
        <taxon>Bacteria</taxon>
        <taxon>Pseudomonadati</taxon>
        <taxon>Pseudomonadota</taxon>
        <taxon>Alphaproteobacteria</taxon>
        <taxon>Hyphomicrobiales</taxon>
        <taxon>Salinarimonadaceae</taxon>
        <taxon>Salinarimonas</taxon>
    </lineage>
</organism>
<evidence type="ECO:0000256" key="2">
    <source>
        <dbReference type="SAM" id="SignalP"/>
    </source>
</evidence>
<dbReference type="CDD" id="cd13665">
    <property type="entry name" value="PBP2_TRAP_Dctp3_4"/>
    <property type="match status" value="1"/>
</dbReference>
<dbReference type="InterPro" id="IPR038404">
    <property type="entry name" value="TRAP_DctP_sf"/>
</dbReference>
<dbReference type="Proteomes" id="UP000600449">
    <property type="component" value="Unassembled WGS sequence"/>
</dbReference>
<evidence type="ECO:0000313" key="4">
    <source>
        <dbReference type="Proteomes" id="UP000600449"/>
    </source>
</evidence>
<dbReference type="PANTHER" id="PTHR33376:SF15">
    <property type="entry name" value="BLL6794 PROTEIN"/>
    <property type="match status" value="1"/>
</dbReference>
<protein>
    <submittedName>
        <fullName evidence="3">C4-dicarboxylate ABC transporter</fullName>
    </submittedName>
</protein>
<dbReference type="GO" id="GO:0055085">
    <property type="term" value="P:transmembrane transport"/>
    <property type="evidence" value="ECO:0007669"/>
    <property type="project" value="InterPro"/>
</dbReference>
<keyword evidence="1 2" id="KW-0732">Signal</keyword>
<accession>A0A917QC93</accession>
<dbReference type="EMBL" id="BMMF01000010">
    <property type="protein sequence ID" value="GGK44103.1"/>
    <property type="molecule type" value="Genomic_DNA"/>
</dbReference>
<dbReference type="PANTHER" id="PTHR33376">
    <property type="match status" value="1"/>
</dbReference>
<comment type="caution">
    <text evidence="3">The sequence shown here is derived from an EMBL/GenBank/DDBJ whole genome shotgun (WGS) entry which is preliminary data.</text>
</comment>
<feature type="signal peptide" evidence="2">
    <location>
        <begin position="1"/>
        <end position="30"/>
    </location>
</feature>
<keyword evidence="4" id="KW-1185">Reference proteome</keyword>
<dbReference type="Gene3D" id="3.40.190.170">
    <property type="entry name" value="Bacterial extracellular solute-binding protein, family 7"/>
    <property type="match status" value="1"/>
</dbReference>
<dbReference type="AlphaFoldDB" id="A0A917QC93"/>
<feature type="chain" id="PRO_5037732294" evidence="2">
    <location>
        <begin position="31"/>
        <end position="353"/>
    </location>
</feature>
<name>A0A917QC93_9HYPH</name>
<evidence type="ECO:0000256" key="1">
    <source>
        <dbReference type="ARBA" id="ARBA00022729"/>
    </source>
</evidence>
<proteinExistence type="predicted"/>
<reference evidence="3 4" key="1">
    <citation type="journal article" date="2014" name="Int. J. Syst. Evol. Microbiol.">
        <title>Complete genome sequence of Corynebacterium casei LMG S-19264T (=DSM 44701T), isolated from a smear-ripened cheese.</title>
        <authorList>
            <consortium name="US DOE Joint Genome Institute (JGI-PGF)"/>
            <person name="Walter F."/>
            <person name="Albersmeier A."/>
            <person name="Kalinowski J."/>
            <person name="Ruckert C."/>
        </authorList>
    </citation>
    <scope>NUCLEOTIDE SEQUENCE [LARGE SCALE GENOMIC DNA]</scope>
    <source>
        <strain evidence="3 4">CGMCC 1.9161</strain>
    </source>
</reference>
<dbReference type="Pfam" id="PF03480">
    <property type="entry name" value="DctP"/>
    <property type="match status" value="1"/>
</dbReference>